<dbReference type="PANTHER" id="PTHR30595:SF6">
    <property type="entry name" value="SCHLAFEN ALBA-2 DOMAIN-CONTAINING PROTEIN"/>
    <property type="match status" value="1"/>
</dbReference>
<keyword evidence="3" id="KW-1185">Reference proteome</keyword>
<gene>
    <name evidence="2" type="ORF">BXY45_13010</name>
</gene>
<dbReference type="Proteomes" id="UP000245469">
    <property type="component" value="Unassembled WGS sequence"/>
</dbReference>
<proteinExistence type="predicted"/>
<keyword evidence="2" id="KW-0067">ATP-binding</keyword>
<reference evidence="2 3" key="1">
    <citation type="submission" date="2018-03" db="EMBL/GenBank/DDBJ databases">
        <title>Genomic Encyclopedia of Archaeal and Bacterial Type Strains, Phase II (KMG-II): from individual species to whole genera.</title>
        <authorList>
            <person name="Goeker M."/>
        </authorList>
    </citation>
    <scope>NUCLEOTIDE SEQUENCE [LARGE SCALE GENOMIC DNA]</scope>
    <source>
        <strain evidence="2 3">DSM 44889</strain>
    </source>
</reference>
<dbReference type="InterPro" id="IPR007421">
    <property type="entry name" value="Schlafen_AlbA_2_dom"/>
</dbReference>
<dbReference type="OrthoDB" id="9805115at2"/>
<dbReference type="InterPro" id="IPR038461">
    <property type="entry name" value="Schlafen_AlbA_2_dom_sf"/>
</dbReference>
<dbReference type="PANTHER" id="PTHR30595">
    <property type="entry name" value="GLPR-RELATED TRANSCRIPTIONAL REPRESSOR"/>
    <property type="match status" value="1"/>
</dbReference>
<dbReference type="InterPro" id="IPR038475">
    <property type="entry name" value="RecG_C_sf"/>
</dbReference>
<dbReference type="Gene3D" id="3.30.565.60">
    <property type="match status" value="1"/>
</dbReference>
<dbReference type="Pfam" id="PF13749">
    <property type="entry name" value="HATPase_c_4"/>
    <property type="match status" value="1"/>
</dbReference>
<dbReference type="GO" id="GO:0004386">
    <property type="term" value="F:helicase activity"/>
    <property type="evidence" value="ECO:0007669"/>
    <property type="project" value="UniProtKB-KW"/>
</dbReference>
<dbReference type="AlphaFoldDB" id="A0A315ZSA5"/>
<feature type="domain" description="Schlafen AlbA-2" evidence="1">
    <location>
        <begin position="13"/>
        <end position="128"/>
    </location>
</feature>
<keyword evidence="2" id="KW-0547">Nucleotide-binding</keyword>
<sequence length="391" mass="42421">MQVDLAEVLGRREAASLEFKRQIDHFDDVRKNVCAMANDLAGAGGGDIIIGVDDNGAAWGADTSDKELQRFLGLRNDGEILPRPSLNVSAAVYDGLPVVRIRVEAAELPPVRFKGVVYVRPGPQVKSANANDERVLLERRTAAVSAFDSRGLPGTSIDALDKELLSSTYVTAAVDPDVLEENDRPLAQQLRSLGILDAQERVTPTGIVLGAFDPTAWLPGAYVQFVRYAGTDVAADVVDEEEVRDNLITGTRTLTALIQANVTQRPKADGLLTERTLAAYPMAAVREVLLNALMHRAYDSTHAPVRVQWFDDRIEISNPGGPYGVVTADNFSSTNDYRNPSLAAALKTLGFVNRFGRGIGRTRVLMAENGNPPPEFVIDQSSWTVTLRGRA</sequence>
<comment type="caution">
    <text evidence="2">The sequence shown here is derived from an EMBL/GenBank/DDBJ whole genome shotgun (WGS) entry which is preliminary data.</text>
</comment>
<accession>A0A315ZSA5</accession>
<dbReference type="Gene3D" id="3.30.950.30">
    <property type="entry name" value="Schlafen, AAA domain"/>
    <property type="match status" value="1"/>
</dbReference>
<keyword evidence="2" id="KW-0347">Helicase</keyword>
<organism evidence="2 3">
    <name type="scientific">Quadrisphaera granulorum</name>
    <dbReference type="NCBI Taxonomy" id="317664"/>
    <lineage>
        <taxon>Bacteria</taxon>
        <taxon>Bacillati</taxon>
        <taxon>Actinomycetota</taxon>
        <taxon>Actinomycetes</taxon>
        <taxon>Kineosporiales</taxon>
        <taxon>Kineosporiaceae</taxon>
        <taxon>Quadrisphaera</taxon>
    </lineage>
</organism>
<dbReference type="Pfam" id="PF04326">
    <property type="entry name" value="SLFN_AlbA_2"/>
    <property type="match status" value="1"/>
</dbReference>
<keyword evidence="2" id="KW-0378">Hydrolase</keyword>
<evidence type="ECO:0000259" key="1">
    <source>
        <dbReference type="Pfam" id="PF04326"/>
    </source>
</evidence>
<evidence type="ECO:0000313" key="3">
    <source>
        <dbReference type="Proteomes" id="UP000245469"/>
    </source>
</evidence>
<dbReference type="RefSeq" id="WP_109776038.1">
    <property type="nucleotide sequence ID" value="NZ_QGDQ01000030.1"/>
</dbReference>
<protein>
    <submittedName>
        <fullName evidence="2">ATP-dependent DNA helicase RecG</fullName>
    </submittedName>
</protein>
<dbReference type="EMBL" id="QGDQ01000030">
    <property type="protein sequence ID" value="PWJ48446.1"/>
    <property type="molecule type" value="Genomic_DNA"/>
</dbReference>
<name>A0A315ZSA5_9ACTN</name>
<evidence type="ECO:0000313" key="2">
    <source>
        <dbReference type="EMBL" id="PWJ48446.1"/>
    </source>
</evidence>